<reference evidence="9" key="1">
    <citation type="journal article" date="2019" name="Int. J. Syst. Evol. Microbiol.">
        <title>The Global Catalogue of Microorganisms (GCM) 10K type strain sequencing project: providing services to taxonomists for standard genome sequencing and annotation.</title>
        <authorList>
            <consortium name="The Broad Institute Genomics Platform"/>
            <consortium name="The Broad Institute Genome Sequencing Center for Infectious Disease"/>
            <person name="Wu L."/>
            <person name="Ma J."/>
        </authorList>
    </citation>
    <scope>NUCLEOTIDE SEQUENCE [LARGE SCALE GENOMIC DNA]</scope>
    <source>
        <strain evidence="9">ZS-22-S1</strain>
    </source>
</reference>
<evidence type="ECO:0000259" key="7">
    <source>
        <dbReference type="Pfam" id="PF08281"/>
    </source>
</evidence>
<feature type="domain" description="RNA polymerase sigma factor 70 region 4 type 2" evidence="7">
    <location>
        <begin position="142"/>
        <end position="192"/>
    </location>
</feature>
<evidence type="ECO:0000313" key="9">
    <source>
        <dbReference type="Proteomes" id="UP001595859"/>
    </source>
</evidence>
<dbReference type="Gene3D" id="1.10.1740.10">
    <property type="match status" value="1"/>
</dbReference>
<keyword evidence="3" id="KW-0731">Sigma factor</keyword>
<evidence type="ECO:0000256" key="5">
    <source>
        <dbReference type="ARBA" id="ARBA00023163"/>
    </source>
</evidence>
<comment type="caution">
    <text evidence="8">The sequence shown here is derived from an EMBL/GenBank/DDBJ whole genome shotgun (WGS) entry which is preliminary data.</text>
</comment>
<dbReference type="Pfam" id="PF04542">
    <property type="entry name" value="Sigma70_r2"/>
    <property type="match status" value="1"/>
</dbReference>
<dbReference type="Pfam" id="PF08281">
    <property type="entry name" value="Sigma70_r4_2"/>
    <property type="match status" value="1"/>
</dbReference>
<evidence type="ECO:0000256" key="3">
    <source>
        <dbReference type="ARBA" id="ARBA00023082"/>
    </source>
</evidence>
<dbReference type="InterPro" id="IPR036388">
    <property type="entry name" value="WH-like_DNA-bd_sf"/>
</dbReference>
<proteinExistence type="inferred from homology"/>
<evidence type="ECO:0000256" key="2">
    <source>
        <dbReference type="ARBA" id="ARBA00023015"/>
    </source>
</evidence>
<evidence type="ECO:0000256" key="1">
    <source>
        <dbReference type="ARBA" id="ARBA00010641"/>
    </source>
</evidence>
<evidence type="ECO:0000313" key="8">
    <source>
        <dbReference type="EMBL" id="MFC4852910.1"/>
    </source>
</evidence>
<dbReference type="SUPFAM" id="SSF88659">
    <property type="entry name" value="Sigma3 and sigma4 domains of RNA polymerase sigma factors"/>
    <property type="match status" value="1"/>
</dbReference>
<dbReference type="InterPro" id="IPR013249">
    <property type="entry name" value="RNA_pol_sigma70_r4_t2"/>
</dbReference>
<name>A0ABV9RX58_9PSEU</name>
<dbReference type="EMBL" id="JBHSIS010000002">
    <property type="protein sequence ID" value="MFC4852910.1"/>
    <property type="molecule type" value="Genomic_DNA"/>
</dbReference>
<dbReference type="SUPFAM" id="SSF88946">
    <property type="entry name" value="Sigma2 domain of RNA polymerase sigma factors"/>
    <property type="match status" value="1"/>
</dbReference>
<dbReference type="Proteomes" id="UP001595859">
    <property type="component" value="Unassembled WGS sequence"/>
</dbReference>
<dbReference type="CDD" id="cd06171">
    <property type="entry name" value="Sigma70_r4"/>
    <property type="match status" value="1"/>
</dbReference>
<organism evidence="8 9">
    <name type="scientific">Actinophytocola glycyrrhizae</name>
    <dbReference type="NCBI Taxonomy" id="2044873"/>
    <lineage>
        <taxon>Bacteria</taxon>
        <taxon>Bacillati</taxon>
        <taxon>Actinomycetota</taxon>
        <taxon>Actinomycetes</taxon>
        <taxon>Pseudonocardiales</taxon>
        <taxon>Pseudonocardiaceae</taxon>
    </lineage>
</organism>
<dbReference type="RefSeq" id="WP_378054861.1">
    <property type="nucleotide sequence ID" value="NZ_JBHSIS010000002.1"/>
</dbReference>
<keyword evidence="9" id="KW-1185">Reference proteome</keyword>
<comment type="similarity">
    <text evidence="1">Belongs to the sigma-70 factor family. ECF subfamily.</text>
</comment>
<dbReference type="InterPro" id="IPR013325">
    <property type="entry name" value="RNA_pol_sigma_r2"/>
</dbReference>
<evidence type="ECO:0000256" key="4">
    <source>
        <dbReference type="ARBA" id="ARBA00023125"/>
    </source>
</evidence>
<dbReference type="InterPro" id="IPR013324">
    <property type="entry name" value="RNA_pol_sigma_r3/r4-like"/>
</dbReference>
<feature type="domain" description="RNA polymerase sigma-70 region 2" evidence="6">
    <location>
        <begin position="40"/>
        <end position="112"/>
    </location>
</feature>
<dbReference type="InterPro" id="IPR007627">
    <property type="entry name" value="RNA_pol_sigma70_r2"/>
</dbReference>
<accession>A0ABV9RX58</accession>
<keyword evidence="5" id="KW-0804">Transcription</keyword>
<gene>
    <name evidence="8" type="ORF">ACFPCV_05290</name>
</gene>
<sequence length="202" mass="22656">MPVTETRTPTTSRRRQLEVEPAESLLDALVDDLDVGFAELVRTYERVVFSVALRVSGRTAEAEELASESFLRSYLALRGYEPSRILALRPAPWLITIMLNTWRNNVRTASRRPQQISMADLPEKPSAEASVEEQVERAETRHELAELMALLPENQRLAVVLRHFVGLPIAEIATAMHLPEGTAKSHVSRGLHALRDLCGDPR</sequence>
<protein>
    <submittedName>
        <fullName evidence="8">RNA polymerase sigma factor</fullName>
    </submittedName>
</protein>
<keyword evidence="2" id="KW-0805">Transcription regulation</keyword>
<dbReference type="InterPro" id="IPR014284">
    <property type="entry name" value="RNA_pol_sigma-70_dom"/>
</dbReference>
<dbReference type="Gene3D" id="1.10.10.10">
    <property type="entry name" value="Winged helix-like DNA-binding domain superfamily/Winged helix DNA-binding domain"/>
    <property type="match status" value="1"/>
</dbReference>
<keyword evidence="4" id="KW-0238">DNA-binding</keyword>
<dbReference type="InterPro" id="IPR039425">
    <property type="entry name" value="RNA_pol_sigma-70-like"/>
</dbReference>
<dbReference type="PANTHER" id="PTHR43133">
    <property type="entry name" value="RNA POLYMERASE ECF-TYPE SIGMA FACTO"/>
    <property type="match status" value="1"/>
</dbReference>
<dbReference type="PANTHER" id="PTHR43133:SF8">
    <property type="entry name" value="RNA POLYMERASE SIGMA FACTOR HI_1459-RELATED"/>
    <property type="match status" value="1"/>
</dbReference>
<dbReference type="NCBIfam" id="TIGR02937">
    <property type="entry name" value="sigma70-ECF"/>
    <property type="match status" value="1"/>
</dbReference>
<evidence type="ECO:0000259" key="6">
    <source>
        <dbReference type="Pfam" id="PF04542"/>
    </source>
</evidence>